<name>A0A0D1Y4Z0_ANEMI</name>
<dbReference type="PATRIC" id="fig|47500.8.peg.173"/>
<organism evidence="2 4">
    <name type="scientific">Aneurinibacillus migulanus</name>
    <name type="common">Bacillus migulanus</name>
    <dbReference type="NCBI Taxonomy" id="47500"/>
    <lineage>
        <taxon>Bacteria</taxon>
        <taxon>Bacillati</taxon>
        <taxon>Bacillota</taxon>
        <taxon>Bacilli</taxon>
        <taxon>Bacillales</taxon>
        <taxon>Paenibacillaceae</taxon>
        <taxon>Aneurinibacillus group</taxon>
        <taxon>Aneurinibacillus</taxon>
    </lineage>
</organism>
<evidence type="ECO:0000313" key="5">
    <source>
        <dbReference type="Proteomes" id="UP000182836"/>
    </source>
</evidence>
<evidence type="ECO:0000256" key="1">
    <source>
        <dbReference type="SAM" id="Phobius"/>
    </source>
</evidence>
<dbReference type="STRING" id="47500.AF333_18765"/>
<dbReference type="Proteomes" id="UP000037269">
    <property type="component" value="Unassembled WGS sequence"/>
</dbReference>
<protein>
    <submittedName>
        <fullName evidence="3">Uncharacterized protein YpmS</fullName>
    </submittedName>
</protein>
<evidence type="ECO:0000313" key="2">
    <source>
        <dbReference type="EMBL" id="KON97203.1"/>
    </source>
</evidence>
<dbReference type="GeneID" id="42307196"/>
<dbReference type="InterPro" id="IPR018672">
    <property type="entry name" value="DUF2140"/>
</dbReference>
<dbReference type="RefSeq" id="WP_043063723.1">
    <property type="nucleotide sequence ID" value="NZ_BJOA01000189.1"/>
</dbReference>
<sequence>MFESPQTKNKWKQLFWIVVGVNATVIIGIIWLLFLPSPDINPPPIQEPNEKGTEFTVSSTKQNLNQLMNNYLNTLSKNTPLAYTVSLGEDVQLRGFIDVFERKIPLIATFEPIMQKNGDLVLRQKSIAIGRLHLPKRAVLEYVRDNYPMPEWIGVNPSQENMYVAVTKMKTKSDFKIKVKEFNLTQNQLIFTIKVPNKAFGF</sequence>
<reference evidence="3 5" key="2">
    <citation type="submission" date="2016-10" db="EMBL/GenBank/DDBJ databases">
        <authorList>
            <person name="de Groot N.N."/>
        </authorList>
    </citation>
    <scope>NUCLEOTIDE SEQUENCE [LARGE SCALE GENOMIC DNA]</scope>
    <source>
        <strain evidence="3 5">DSM 2895</strain>
    </source>
</reference>
<reference evidence="2 4" key="1">
    <citation type="submission" date="2015-07" db="EMBL/GenBank/DDBJ databases">
        <title>Fjat-14205 dsm 2895.</title>
        <authorList>
            <person name="Liu B."/>
            <person name="Wang J."/>
            <person name="Zhu Y."/>
            <person name="Liu G."/>
            <person name="Chen Q."/>
            <person name="Chen Z."/>
            <person name="Lan J."/>
            <person name="Che J."/>
            <person name="Ge C."/>
            <person name="Shi H."/>
            <person name="Pan Z."/>
            <person name="Liu X."/>
        </authorList>
    </citation>
    <scope>NUCLEOTIDE SEQUENCE [LARGE SCALE GENOMIC DNA]</scope>
    <source>
        <strain evidence="2 4">DSM 2895</strain>
    </source>
</reference>
<dbReference type="Proteomes" id="UP000182836">
    <property type="component" value="Unassembled WGS sequence"/>
</dbReference>
<keyword evidence="1" id="KW-0472">Membrane</keyword>
<evidence type="ECO:0000313" key="4">
    <source>
        <dbReference type="Proteomes" id="UP000037269"/>
    </source>
</evidence>
<gene>
    <name evidence="2" type="ORF">AF333_18765</name>
    <name evidence="3" type="ORF">SAMN04487909_14329</name>
</gene>
<dbReference type="Pfam" id="PF09911">
    <property type="entry name" value="DUF2140"/>
    <property type="match status" value="1"/>
</dbReference>
<dbReference type="EMBL" id="FNED01000043">
    <property type="protein sequence ID" value="SDK20418.1"/>
    <property type="molecule type" value="Genomic_DNA"/>
</dbReference>
<keyword evidence="4" id="KW-1185">Reference proteome</keyword>
<dbReference type="OrthoDB" id="2412610at2"/>
<proteinExistence type="predicted"/>
<keyword evidence="1" id="KW-0812">Transmembrane</keyword>
<feature type="transmembrane region" description="Helical" evidence="1">
    <location>
        <begin position="14"/>
        <end position="34"/>
    </location>
</feature>
<dbReference type="AlphaFoldDB" id="A0A0D1Y4Z0"/>
<keyword evidence="1" id="KW-1133">Transmembrane helix</keyword>
<evidence type="ECO:0000313" key="3">
    <source>
        <dbReference type="EMBL" id="SDK20418.1"/>
    </source>
</evidence>
<accession>A0A0D1Y4Z0</accession>
<dbReference type="EMBL" id="LGUG01000004">
    <property type="protein sequence ID" value="KON97203.1"/>
    <property type="molecule type" value="Genomic_DNA"/>
</dbReference>